<dbReference type="AlphaFoldDB" id="A0A1E7YRM0"/>
<sequence length="208" mass="23201">MDVYDYLEMLYSKHLPHRTMLYRAARDIAPSISKGLTTIEGKIMREAWECSRTGQQNVACIAIADALRIKNRRTLNQKIASLISAPGFLSEDEKQQTSQLRAGTTLYRGCSAAEIIAARAGGCLGYSWTLDREVADFFADAHSGGAVLTAHYDDSIAAGVWLDTKESEVVWPGAKWKHVVSESQPSKSWMERGMCWDKRQVIKPEMNA</sequence>
<reference evidence="1 2" key="1">
    <citation type="submission" date="2016-06" db="EMBL/GenBank/DDBJ databases">
        <title>Gene turnover analysis identifies the evolutionary adaptation of the extremophile Acidithiobacillus caldus.</title>
        <authorList>
            <person name="Zhang X."/>
        </authorList>
    </citation>
    <scope>NUCLEOTIDE SEQUENCE [LARGE SCALE GENOMIC DNA]</scope>
    <source>
        <strain evidence="1 2">S1</strain>
    </source>
</reference>
<dbReference type="Proteomes" id="UP000175707">
    <property type="component" value="Unassembled WGS sequence"/>
</dbReference>
<comment type="caution">
    <text evidence="1">The sequence shown here is derived from an EMBL/GenBank/DDBJ whole genome shotgun (WGS) entry which is preliminary data.</text>
</comment>
<accession>A0A1E7YRM0</accession>
<name>A0A1E7YRM0_9PROT</name>
<dbReference type="EMBL" id="LZYH01001132">
    <property type="protein sequence ID" value="OFC40740.1"/>
    <property type="molecule type" value="Genomic_DNA"/>
</dbReference>
<gene>
    <name evidence="1" type="ORF">BAE30_16380</name>
</gene>
<proteinExistence type="predicted"/>
<evidence type="ECO:0000313" key="2">
    <source>
        <dbReference type="Proteomes" id="UP000175707"/>
    </source>
</evidence>
<protein>
    <submittedName>
        <fullName evidence="1">Uncharacterized protein</fullName>
    </submittedName>
</protein>
<evidence type="ECO:0000313" key="1">
    <source>
        <dbReference type="EMBL" id="OFC40740.1"/>
    </source>
</evidence>
<organism evidence="1 2">
    <name type="scientific">Acidithiobacillus caldus</name>
    <dbReference type="NCBI Taxonomy" id="33059"/>
    <lineage>
        <taxon>Bacteria</taxon>
        <taxon>Pseudomonadati</taxon>
        <taxon>Pseudomonadota</taxon>
        <taxon>Acidithiobacillia</taxon>
        <taxon>Acidithiobacillales</taxon>
        <taxon>Acidithiobacillaceae</taxon>
        <taxon>Acidithiobacillus</taxon>
    </lineage>
</organism>